<evidence type="ECO:0000259" key="3">
    <source>
        <dbReference type="PROSITE" id="PS51186"/>
    </source>
</evidence>
<dbReference type="GO" id="GO:0005840">
    <property type="term" value="C:ribosome"/>
    <property type="evidence" value="ECO:0007669"/>
    <property type="project" value="UniProtKB-KW"/>
</dbReference>
<dbReference type="CDD" id="cd04301">
    <property type="entry name" value="NAT_SF"/>
    <property type="match status" value="1"/>
</dbReference>
<feature type="domain" description="N-acetyltransferase" evidence="3">
    <location>
        <begin position="18"/>
        <end position="157"/>
    </location>
</feature>
<keyword evidence="4" id="KW-0687">Ribonucleoprotein</keyword>
<dbReference type="Pfam" id="PF00583">
    <property type="entry name" value="Acetyltransf_1"/>
    <property type="match status" value="1"/>
</dbReference>
<keyword evidence="2" id="KW-0012">Acyltransferase</keyword>
<dbReference type="SUPFAM" id="SSF55729">
    <property type="entry name" value="Acyl-CoA N-acyltransferases (Nat)"/>
    <property type="match status" value="1"/>
</dbReference>
<dbReference type="AlphaFoldDB" id="A0A285PC12"/>
<dbReference type="GO" id="GO:0016747">
    <property type="term" value="F:acyltransferase activity, transferring groups other than amino-acyl groups"/>
    <property type="evidence" value="ECO:0007669"/>
    <property type="project" value="InterPro"/>
</dbReference>
<organism evidence="4 5">
    <name type="scientific">Cohaesibacter gelatinilyticus</name>
    <dbReference type="NCBI Taxonomy" id="372072"/>
    <lineage>
        <taxon>Bacteria</taxon>
        <taxon>Pseudomonadati</taxon>
        <taxon>Pseudomonadota</taxon>
        <taxon>Alphaproteobacteria</taxon>
        <taxon>Hyphomicrobiales</taxon>
        <taxon>Cohaesibacteraceae</taxon>
    </lineage>
</organism>
<gene>
    <name evidence="4" type="ORF">SAMN06265368_2382</name>
</gene>
<dbReference type="PANTHER" id="PTHR43420">
    <property type="entry name" value="ACETYLTRANSFERASE"/>
    <property type="match status" value="1"/>
</dbReference>
<dbReference type="Proteomes" id="UP000219439">
    <property type="component" value="Unassembled WGS sequence"/>
</dbReference>
<dbReference type="EMBL" id="OBEL01000002">
    <property type="protein sequence ID" value="SNZ19300.1"/>
    <property type="molecule type" value="Genomic_DNA"/>
</dbReference>
<name>A0A285PC12_9HYPH</name>
<dbReference type="InterPro" id="IPR016181">
    <property type="entry name" value="Acyl_CoA_acyltransferase"/>
</dbReference>
<evidence type="ECO:0000313" key="5">
    <source>
        <dbReference type="Proteomes" id="UP000219439"/>
    </source>
</evidence>
<dbReference type="InterPro" id="IPR000182">
    <property type="entry name" value="GNAT_dom"/>
</dbReference>
<sequence>MIALRKMRSDEFQGYVDIFIPDYAEEISSNYDLDIQTATKQAEQSVSEELKLGVETPDQLLLCIIGIADTSNTPLGYLWCQPNRKNQTIFISDFCILPSHRGKGLGRLALTALDEWFAKTEFTEIRLRVAADNKIAEKLYLSSGYAPTGINMRKAIP</sequence>
<keyword evidence="4" id="KW-0689">Ribosomal protein</keyword>
<proteinExistence type="predicted"/>
<reference evidence="4 5" key="1">
    <citation type="submission" date="2017-09" db="EMBL/GenBank/DDBJ databases">
        <authorList>
            <person name="Ehlers B."/>
            <person name="Leendertz F.H."/>
        </authorList>
    </citation>
    <scope>NUCLEOTIDE SEQUENCE [LARGE SCALE GENOMIC DNA]</scope>
    <source>
        <strain evidence="4 5">DSM 18289</strain>
    </source>
</reference>
<evidence type="ECO:0000256" key="1">
    <source>
        <dbReference type="ARBA" id="ARBA00022679"/>
    </source>
</evidence>
<accession>A0A285PC12</accession>
<keyword evidence="5" id="KW-1185">Reference proteome</keyword>
<evidence type="ECO:0000256" key="2">
    <source>
        <dbReference type="ARBA" id="ARBA00023315"/>
    </source>
</evidence>
<dbReference type="RefSeq" id="WP_097153657.1">
    <property type="nucleotide sequence ID" value="NZ_OBEL01000002.1"/>
</dbReference>
<keyword evidence="1" id="KW-0808">Transferase</keyword>
<dbReference type="PROSITE" id="PS51186">
    <property type="entry name" value="GNAT"/>
    <property type="match status" value="1"/>
</dbReference>
<dbReference type="InterPro" id="IPR050680">
    <property type="entry name" value="YpeA/RimI_acetyltransf"/>
</dbReference>
<protein>
    <submittedName>
        <fullName evidence="4">Ribosomal protein S18 acetylase RimI</fullName>
    </submittedName>
</protein>
<dbReference type="Gene3D" id="3.40.630.30">
    <property type="match status" value="1"/>
</dbReference>
<evidence type="ECO:0000313" key="4">
    <source>
        <dbReference type="EMBL" id="SNZ19300.1"/>
    </source>
</evidence>
<dbReference type="OrthoDB" id="6172743at2"/>